<evidence type="ECO:0000313" key="2">
    <source>
        <dbReference type="Proteomes" id="UP000265180"/>
    </source>
</evidence>
<reference evidence="1 2" key="2">
    <citation type="submission" date="2017-04" db="EMBL/GenBank/DDBJ databases">
        <title>CpG methylation of centromeres and impact of large insertions on vertebrate speciation.</title>
        <authorList>
            <person name="Ichikawa K."/>
            <person name="Yoshimura J."/>
            <person name="Morishita S."/>
        </authorList>
    </citation>
    <scope>NUCLEOTIDE SEQUENCE</scope>
    <source>
        <strain evidence="1 2">HNI</strain>
    </source>
</reference>
<dbReference type="Ensembl" id="ENSORLT00020006582.1">
    <property type="protein sequence ID" value="ENSORLP00020005260.1"/>
    <property type="gene ID" value="ENSORLG00020006063.1"/>
</dbReference>
<accession>A0A3P9K9M7</accession>
<proteinExistence type="predicted"/>
<sequence>MKPTGQHQLQRAERKFVVPKPDPLRPLAWPRNSVHKSWMWENLIEQIFEGNEVAKEKQVTTLPTVMGASTHRLLRSLVQPSKPKEKTFDEIVTILKEHFEPKPKLVITFENNLTFTKAFEIALNMETVDREAHQQAFSKIPTVGSPLLCITSEPDRNDYNHPATCWPP</sequence>
<dbReference type="AlphaFoldDB" id="A0A3P9K9M7"/>
<dbReference type="Proteomes" id="UP000265180">
    <property type="component" value="Chromosome 15"/>
</dbReference>
<reference evidence="1" key="4">
    <citation type="submission" date="2025-09" db="UniProtKB">
        <authorList>
            <consortium name="Ensembl"/>
        </authorList>
    </citation>
    <scope>IDENTIFICATION</scope>
    <source>
        <strain evidence="1">HNI</strain>
    </source>
</reference>
<protein>
    <submittedName>
        <fullName evidence="1">Uncharacterized protein</fullName>
    </submittedName>
</protein>
<reference key="1">
    <citation type="journal article" date="2007" name="Nature">
        <title>The medaka draft genome and insights into vertebrate genome evolution.</title>
        <authorList>
            <person name="Kasahara M."/>
            <person name="Naruse K."/>
            <person name="Sasaki S."/>
            <person name="Nakatani Y."/>
            <person name="Qu W."/>
            <person name="Ahsan B."/>
            <person name="Yamada T."/>
            <person name="Nagayasu Y."/>
            <person name="Doi K."/>
            <person name="Kasai Y."/>
            <person name="Jindo T."/>
            <person name="Kobayashi D."/>
            <person name="Shimada A."/>
            <person name="Toyoda A."/>
            <person name="Kuroki Y."/>
            <person name="Fujiyama A."/>
            <person name="Sasaki T."/>
            <person name="Shimizu A."/>
            <person name="Asakawa S."/>
            <person name="Shimizu N."/>
            <person name="Hashimoto S."/>
            <person name="Yang J."/>
            <person name="Lee Y."/>
            <person name="Matsushima K."/>
            <person name="Sugano S."/>
            <person name="Sakaizumi M."/>
            <person name="Narita T."/>
            <person name="Ohishi K."/>
            <person name="Haga S."/>
            <person name="Ohta F."/>
            <person name="Nomoto H."/>
            <person name="Nogata K."/>
            <person name="Morishita T."/>
            <person name="Endo T."/>
            <person name="Shin-I T."/>
            <person name="Takeda H."/>
            <person name="Morishita S."/>
            <person name="Kohara Y."/>
        </authorList>
    </citation>
    <scope>NUCLEOTIDE SEQUENCE [LARGE SCALE GENOMIC DNA]</scope>
    <source>
        <strain>Hd-rR</strain>
    </source>
</reference>
<name>A0A3P9K9M7_ORYLA</name>
<organism evidence="1 2">
    <name type="scientific">Oryzias latipes</name>
    <name type="common">Japanese rice fish</name>
    <name type="synonym">Japanese killifish</name>
    <dbReference type="NCBI Taxonomy" id="8090"/>
    <lineage>
        <taxon>Eukaryota</taxon>
        <taxon>Metazoa</taxon>
        <taxon>Chordata</taxon>
        <taxon>Craniata</taxon>
        <taxon>Vertebrata</taxon>
        <taxon>Euteleostomi</taxon>
        <taxon>Actinopterygii</taxon>
        <taxon>Neopterygii</taxon>
        <taxon>Teleostei</taxon>
        <taxon>Neoteleostei</taxon>
        <taxon>Acanthomorphata</taxon>
        <taxon>Ovalentaria</taxon>
        <taxon>Atherinomorphae</taxon>
        <taxon>Beloniformes</taxon>
        <taxon>Adrianichthyidae</taxon>
        <taxon>Oryziinae</taxon>
        <taxon>Oryzias</taxon>
    </lineage>
</organism>
<evidence type="ECO:0000313" key="1">
    <source>
        <dbReference type="Ensembl" id="ENSORLP00020005260.1"/>
    </source>
</evidence>
<reference evidence="1" key="3">
    <citation type="submission" date="2025-08" db="UniProtKB">
        <authorList>
            <consortium name="Ensembl"/>
        </authorList>
    </citation>
    <scope>IDENTIFICATION</scope>
    <source>
        <strain evidence="1">HNI</strain>
    </source>
</reference>